<evidence type="ECO:0000313" key="2">
    <source>
        <dbReference type="Proteomes" id="UP000703661"/>
    </source>
</evidence>
<dbReference type="EMBL" id="JAAAID010001149">
    <property type="protein sequence ID" value="KAG0011436.1"/>
    <property type="molecule type" value="Genomic_DNA"/>
</dbReference>
<reference evidence="1" key="1">
    <citation type="journal article" date="2020" name="Fungal Divers.">
        <title>Resolving the Mortierellaceae phylogeny through synthesis of multi-gene phylogenetics and phylogenomics.</title>
        <authorList>
            <person name="Vandepol N."/>
            <person name="Liber J."/>
            <person name="Desiro A."/>
            <person name="Na H."/>
            <person name="Kennedy M."/>
            <person name="Barry K."/>
            <person name="Grigoriev I.V."/>
            <person name="Miller A.N."/>
            <person name="O'Donnell K."/>
            <person name="Stajich J.E."/>
            <person name="Bonito G."/>
        </authorList>
    </citation>
    <scope>NUCLEOTIDE SEQUENCE</scope>
    <source>
        <strain evidence="1">NRRL 2769</strain>
    </source>
</reference>
<dbReference type="Gene3D" id="2.80.10.50">
    <property type="match status" value="1"/>
</dbReference>
<dbReference type="AlphaFoldDB" id="A0A9P6MSX1"/>
<evidence type="ECO:0000313" key="1">
    <source>
        <dbReference type="EMBL" id="KAG0011436.1"/>
    </source>
</evidence>
<dbReference type="OrthoDB" id="9895617at2759"/>
<name>A0A9P6MSX1_9FUNG</name>
<proteinExistence type="predicted"/>
<sequence>MTIRSGGTYVDGRLQNKKTGLVMSLPSLETLSIVDQQNVQDSTIQKFEYYDYTISVEHKDNLVLGVVGEKAPTAPIALIKRDDDSDLQQWEIVV</sequence>
<protein>
    <submittedName>
        <fullName evidence="1">Uncharacterized protein</fullName>
    </submittedName>
</protein>
<keyword evidence="2" id="KW-1185">Reference proteome</keyword>
<dbReference type="InterPro" id="IPR035992">
    <property type="entry name" value="Ricin_B-like_lectins"/>
</dbReference>
<dbReference type="Proteomes" id="UP000703661">
    <property type="component" value="Unassembled WGS sequence"/>
</dbReference>
<comment type="caution">
    <text evidence="1">The sequence shown here is derived from an EMBL/GenBank/DDBJ whole genome shotgun (WGS) entry which is preliminary data.</text>
</comment>
<organism evidence="1 2">
    <name type="scientific">Entomortierella chlamydospora</name>
    <dbReference type="NCBI Taxonomy" id="101097"/>
    <lineage>
        <taxon>Eukaryota</taxon>
        <taxon>Fungi</taxon>
        <taxon>Fungi incertae sedis</taxon>
        <taxon>Mucoromycota</taxon>
        <taxon>Mortierellomycotina</taxon>
        <taxon>Mortierellomycetes</taxon>
        <taxon>Mortierellales</taxon>
        <taxon>Mortierellaceae</taxon>
        <taxon>Entomortierella</taxon>
    </lineage>
</organism>
<gene>
    <name evidence="1" type="ORF">BGZ80_000687</name>
</gene>
<accession>A0A9P6MSX1</accession>
<dbReference type="SUPFAM" id="SSF50370">
    <property type="entry name" value="Ricin B-like lectins"/>
    <property type="match status" value="1"/>
</dbReference>